<dbReference type="InterPro" id="IPR011333">
    <property type="entry name" value="SKP1/BTB/POZ_sf"/>
</dbReference>
<gene>
    <name evidence="2" type="ORF">BDV95DRAFT_121927</name>
</gene>
<keyword evidence="3" id="KW-1185">Reference proteome</keyword>
<dbReference type="InterPro" id="IPR000210">
    <property type="entry name" value="BTB/POZ_dom"/>
</dbReference>
<evidence type="ECO:0000313" key="2">
    <source>
        <dbReference type="EMBL" id="KAF2868743.1"/>
    </source>
</evidence>
<comment type="caution">
    <text evidence="2">The sequence shown here is derived from an EMBL/GenBank/DDBJ whole genome shotgun (WGS) entry which is preliminary data.</text>
</comment>
<dbReference type="PANTHER" id="PTHR47843:SF2">
    <property type="entry name" value="BTB DOMAIN-CONTAINING PROTEIN"/>
    <property type="match status" value="1"/>
</dbReference>
<organism evidence="2 3">
    <name type="scientific">Massariosphaeria phaeospora</name>
    <dbReference type="NCBI Taxonomy" id="100035"/>
    <lineage>
        <taxon>Eukaryota</taxon>
        <taxon>Fungi</taxon>
        <taxon>Dikarya</taxon>
        <taxon>Ascomycota</taxon>
        <taxon>Pezizomycotina</taxon>
        <taxon>Dothideomycetes</taxon>
        <taxon>Pleosporomycetidae</taxon>
        <taxon>Pleosporales</taxon>
        <taxon>Pleosporales incertae sedis</taxon>
        <taxon>Massariosphaeria</taxon>
    </lineage>
</organism>
<protein>
    <recommendedName>
        <fullName evidence="1">BTB domain-containing protein</fullName>
    </recommendedName>
</protein>
<dbReference type="OrthoDB" id="61370at2759"/>
<dbReference type="PANTHER" id="PTHR47843">
    <property type="entry name" value="BTB DOMAIN-CONTAINING PROTEIN-RELATED"/>
    <property type="match status" value="1"/>
</dbReference>
<dbReference type="EMBL" id="JAADJZ010000018">
    <property type="protein sequence ID" value="KAF2868743.1"/>
    <property type="molecule type" value="Genomic_DNA"/>
</dbReference>
<accession>A0A7C8M8G8</accession>
<dbReference type="Gene3D" id="3.30.710.10">
    <property type="entry name" value="Potassium Channel Kv1.1, Chain A"/>
    <property type="match status" value="1"/>
</dbReference>
<sequence length="252" mass="28648">MAAIASTPRIPCTTKHTARPVAAPSDAFGHFTAVTVGPKNDQKRFHVYHGLMCHHSNVFAGMINNNGASSSSSLVLNKVDVEVFSVFFTWMTTNTINVPVDQSYNSPGWFMLIRVFLFAEEYRIVALRNDIIDAFFEKLVQIWVFPMPFITELYDMTEQGCTLRDLVVDICADNMGFGDFPRESEYYPAKFLADVLARFLATDEAPRRVHVERDESHSWVTWKRGYLCTEYHVHGCDDLDKKVLAFPENESG</sequence>
<name>A0A7C8M8G8_9PLEO</name>
<evidence type="ECO:0000313" key="3">
    <source>
        <dbReference type="Proteomes" id="UP000481861"/>
    </source>
</evidence>
<evidence type="ECO:0000259" key="1">
    <source>
        <dbReference type="PROSITE" id="PS50097"/>
    </source>
</evidence>
<dbReference type="AlphaFoldDB" id="A0A7C8M8G8"/>
<feature type="domain" description="BTB" evidence="1">
    <location>
        <begin position="32"/>
        <end position="100"/>
    </location>
</feature>
<proteinExistence type="predicted"/>
<reference evidence="2 3" key="1">
    <citation type="submission" date="2020-01" db="EMBL/GenBank/DDBJ databases">
        <authorList>
            <consortium name="DOE Joint Genome Institute"/>
            <person name="Haridas S."/>
            <person name="Albert R."/>
            <person name="Binder M."/>
            <person name="Bloem J."/>
            <person name="Labutti K."/>
            <person name="Salamov A."/>
            <person name="Andreopoulos B."/>
            <person name="Baker S.E."/>
            <person name="Barry K."/>
            <person name="Bills G."/>
            <person name="Bluhm B.H."/>
            <person name="Cannon C."/>
            <person name="Castanera R."/>
            <person name="Culley D.E."/>
            <person name="Daum C."/>
            <person name="Ezra D."/>
            <person name="Gonzalez J.B."/>
            <person name="Henrissat B."/>
            <person name="Kuo A."/>
            <person name="Liang C."/>
            <person name="Lipzen A."/>
            <person name="Lutzoni F."/>
            <person name="Magnuson J."/>
            <person name="Mondo S."/>
            <person name="Nolan M."/>
            <person name="Ohm R."/>
            <person name="Pangilinan J."/>
            <person name="Park H.-J.H."/>
            <person name="Ramirez L."/>
            <person name="Alfaro M."/>
            <person name="Sun H."/>
            <person name="Tritt A."/>
            <person name="Yoshinaga Y."/>
            <person name="Zwiers L.-H.L."/>
            <person name="Turgeon B.G."/>
            <person name="Goodwin S.B."/>
            <person name="Spatafora J.W."/>
            <person name="Crous P.W."/>
            <person name="Grigoriev I.V."/>
        </authorList>
    </citation>
    <scope>NUCLEOTIDE SEQUENCE [LARGE SCALE GENOMIC DNA]</scope>
    <source>
        <strain evidence="2 3">CBS 611.86</strain>
    </source>
</reference>
<dbReference type="PROSITE" id="PS50097">
    <property type="entry name" value="BTB"/>
    <property type="match status" value="1"/>
</dbReference>
<dbReference type="SUPFAM" id="SSF54695">
    <property type="entry name" value="POZ domain"/>
    <property type="match status" value="1"/>
</dbReference>
<dbReference type="Proteomes" id="UP000481861">
    <property type="component" value="Unassembled WGS sequence"/>
</dbReference>
<dbReference type="Pfam" id="PF00651">
    <property type="entry name" value="BTB"/>
    <property type="match status" value="1"/>
</dbReference>